<evidence type="ECO:0000313" key="3">
    <source>
        <dbReference type="Proteomes" id="UP000324222"/>
    </source>
</evidence>
<gene>
    <name evidence="2" type="ORF">E2C01_039475</name>
</gene>
<comment type="caution">
    <text evidence="2">The sequence shown here is derived from an EMBL/GenBank/DDBJ whole genome shotgun (WGS) entry which is preliminary data.</text>
</comment>
<feature type="transmembrane region" description="Helical" evidence="1">
    <location>
        <begin position="59"/>
        <end position="81"/>
    </location>
</feature>
<feature type="transmembrane region" description="Helical" evidence="1">
    <location>
        <begin position="24"/>
        <end position="52"/>
    </location>
</feature>
<feature type="transmembrane region" description="Helical" evidence="1">
    <location>
        <begin position="93"/>
        <end position="112"/>
    </location>
</feature>
<accession>A0A5B7FDR1</accession>
<proteinExistence type="predicted"/>
<dbReference type="AlphaFoldDB" id="A0A5B7FDR1"/>
<protein>
    <submittedName>
        <fullName evidence="2">Uncharacterized protein</fullName>
    </submittedName>
</protein>
<dbReference type="Proteomes" id="UP000324222">
    <property type="component" value="Unassembled WGS sequence"/>
</dbReference>
<evidence type="ECO:0000256" key="1">
    <source>
        <dbReference type="SAM" id="Phobius"/>
    </source>
</evidence>
<keyword evidence="1" id="KW-1133">Transmembrane helix</keyword>
<dbReference type="EMBL" id="VSRR010006887">
    <property type="protein sequence ID" value="MPC45770.1"/>
    <property type="molecule type" value="Genomic_DNA"/>
</dbReference>
<organism evidence="2 3">
    <name type="scientific">Portunus trituberculatus</name>
    <name type="common">Swimming crab</name>
    <name type="synonym">Neptunus trituberculatus</name>
    <dbReference type="NCBI Taxonomy" id="210409"/>
    <lineage>
        <taxon>Eukaryota</taxon>
        <taxon>Metazoa</taxon>
        <taxon>Ecdysozoa</taxon>
        <taxon>Arthropoda</taxon>
        <taxon>Crustacea</taxon>
        <taxon>Multicrustacea</taxon>
        <taxon>Malacostraca</taxon>
        <taxon>Eumalacostraca</taxon>
        <taxon>Eucarida</taxon>
        <taxon>Decapoda</taxon>
        <taxon>Pleocyemata</taxon>
        <taxon>Brachyura</taxon>
        <taxon>Eubrachyura</taxon>
        <taxon>Portunoidea</taxon>
        <taxon>Portunidae</taxon>
        <taxon>Portuninae</taxon>
        <taxon>Portunus</taxon>
    </lineage>
</organism>
<keyword evidence="1" id="KW-0472">Membrane</keyword>
<keyword evidence="3" id="KW-1185">Reference proteome</keyword>
<evidence type="ECO:0000313" key="2">
    <source>
        <dbReference type="EMBL" id="MPC45770.1"/>
    </source>
</evidence>
<name>A0A5B7FDR1_PORTR</name>
<keyword evidence="1" id="KW-0812">Transmembrane</keyword>
<reference evidence="2 3" key="1">
    <citation type="submission" date="2019-05" db="EMBL/GenBank/DDBJ databases">
        <title>Another draft genome of Portunus trituberculatus and its Hox gene families provides insights of decapod evolution.</title>
        <authorList>
            <person name="Jeong J.-H."/>
            <person name="Song I."/>
            <person name="Kim S."/>
            <person name="Choi T."/>
            <person name="Kim D."/>
            <person name="Ryu S."/>
            <person name="Kim W."/>
        </authorList>
    </citation>
    <scope>NUCLEOTIDE SEQUENCE [LARGE SCALE GENOMIC DNA]</scope>
    <source>
        <tissue evidence="2">Muscle</tissue>
    </source>
</reference>
<sequence length="248" mass="26111">MPLIICSQSSCEISSSMERSGSVVVSLLSLGLLLLLLFLLLSCCLLLLLLLLCLLLECLLLSFSLLLLVVSLGFLLLLLLLPSEVLEEEEEGGAFVVAGLGVAALPSVRCLVGSALGTVLPLTLDSDHSSSTCCFFAALISCSSYGDACDSSCASFFCGASSPNPRSWSDFSFAFSSSCALIGHCHPSAAVSHPAGHQSSVSQRIASYFLPMVSKGKFTHHITFISTSFVSCGARAGWIVHKVVDTIY</sequence>